<feature type="coiled-coil region" evidence="1">
    <location>
        <begin position="647"/>
        <end position="707"/>
    </location>
</feature>
<sequence>MSQSTDNEEILKIATERYKYAKQAWSDIYEAAKEDLYFLSDAPDAQWETKTASARRKIGRPTFTIDQLTQFVHQVSNDIRMNTPTIKCIPSSMNSDPKTAEAIQGRIKAIEYKSNADAAYDMAADFSVKSSLGFILVDHDYIGDGFEQELKILRSTNPLSNMIDPDSKEPDGSDAMWGFTEEEYSLKDFRAKWPKAREYSFAEKPPTKSPKETDKITVVQYFAIEETDQVIGLLEDGTTEPMVDGKAYKSTRSIKKRKVMRYRLGGEDVLESTTFPGKYIPIVPVYGEEAWEDGVRKIHSLIRKSKGVQSLYNLSRSIEAEILFKQQQAPVQAAEGQMEGYEEDWKHPDKAMVLYYKQKDVDGNPAPAPQRLNPPTLSTGYTAFSQMAENSIRQTLGMYSASAGKREGQASGVALKQLEQSSDVGNYHFGDNLVRSITHVGKILICALPEIEDSSRIVSSITSEDEHKLIGINGALVDDQEHTFDFTKADEYDVRVITGPSFTTQRQEAAATYNQIIQAMPDLMPVIGDLVFKYQDAPGSQAISARLKKLVDPKLLDKSDLEKDAPDPQIQQLQGQLQQITQQAQQEIQQLQTELKSKEGEQQVKMAEVQIKAEEVKIKQDDMKLKYITALQPQQKEASAPTQSVPLAAADESIEVLQARIMQKAQQDEQTRVQAEQTAHLEATKAQREYEQEQQELQLQLADMQARDMQARALVEGISGIQQTLGVLVQSVQAPIDAVYDESGKLIRIN</sequence>
<protein>
    <submittedName>
        <fullName evidence="2">Phage P22-like portal protein</fullName>
    </submittedName>
</protein>
<keyword evidence="1" id="KW-0175">Coiled coil</keyword>
<proteinExistence type="predicted"/>
<reference evidence="2" key="1">
    <citation type="submission" date="2020-05" db="EMBL/GenBank/DDBJ databases">
        <authorList>
            <person name="Chiriac C."/>
            <person name="Salcher M."/>
            <person name="Ghai R."/>
            <person name="Kavagutti S V."/>
        </authorList>
    </citation>
    <scope>NUCLEOTIDE SEQUENCE</scope>
</reference>
<dbReference type="Pfam" id="PF16510">
    <property type="entry name" value="P22_portal"/>
    <property type="match status" value="1"/>
</dbReference>
<gene>
    <name evidence="2" type="ORF">UFOVP191_8</name>
</gene>
<feature type="coiled-coil region" evidence="1">
    <location>
        <begin position="570"/>
        <end position="608"/>
    </location>
</feature>
<accession>A0A6J7WF40</accession>
<evidence type="ECO:0000313" key="2">
    <source>
        <dbReference type="EMBL" id="CAB5212675.1"/>
    </source>
</evidence>
<dbReference type="InterPro" id="IPR032427">
    <property type="entry name" value="P22_portal"/>
</dbReference>
<evidence type="ECO:0000256" key="1">
    <source>
        <dbReference type="SAM" id="Coils"/>
    </source>
</evidence>
<dbReference type="EMBL" id="LR798233">
    <property type="protein sequence ID" value="CAB5212675.1"/>
    <property type="molecule type" value="Genomic_DNA"/>
</dbReference>
<organism evidence="2">
    <name type="scientific">uncultured Caudovirales phage</name>
    <dbReference type="NCBI Taxonomy" id="2100421"/>
    <lineage>
        <taxon>Viruses</taxon>
        <taxon>Duplodnaviria</taxon>
        <taxon>Heunggongvirae</taxon>
        <taxon>Uroviricota</taxon>
        <taxon>Caudoviricetes</taxon>
        <taxon>Peduoviridae</taxon>
        <taxon>Maltschvirus</taxon>
        <taxon>Maltschvirus maltsch</taxon>
    </lineage>
</organism>
<name>A0A6J7WF40_9CAUD</name>